<comment type="caution">
    <text evidence="1">The sequence shown here is derived from an EMBL/GenBank/DDBJ whole genome shotgun (WGS) entry which is preliminary data.</text>
</comment>
<organism evidence="1 2">
    <name type="scientific">Armillaria novae-zelandiae</name>
    <dbReference type="NCBI Taxonomy" id="153914"/>
    <lineage>
        <taxon>Eukaryota</taxon>
        <taxon>Fungi</taxon>
        <taxon>Dikarya</taxon>
        <taxon>Basidiomycota</taxon>
        <taxon>Agaricomycotina</taxon>
        <taxon>Agaricomycetes</taxon>
        <taxon>Agaricomycetidae</taxon>
        <taxon>Agaricales</taxon>
        <taxon>Marasmiineae</taxon>
        <taxon>Physalacriaceae</taxon>
        <taxon>Armillaria</taxon>
    </lineage>
</organism>
<evidence type="ECO:0000313" key="1">
    <source>
        <dbReference type="EMBL" id="KAK0482757.1"/>
    </source>
</evidence>
<gene>
    <name evidence="1" type="ORF">IW261DRAFT_1592446</name>
</gene>
<evidence type="ECO:0000313" key="2">
    <source>
        <dbReference type="Proteomes" id="UP001175227"/>
    </source>
</evidence>
<protein>
    <submittedName>
        <fullName evidence="1">Uncharacterized protein</fullName>
    </submittedName>
</protein>
<dbReference type="AlphaFoldDB" id="A0AA39UB37"/>
<reference evidence="1" key="1">
    <citation type="submission" date="2023-06" db="EMBL/GenBank/DDBJ databases">
        <authorList>
            <consortium name="Lawrence Berkeley National Laboratory"/>
            <person name="Ahrendt S."/>
            <person name="Sahu N."/>
            <person name="Indic B."/>
            <person name="Wong-Bajracharya J."/>
            <person name="Merenyi Z."/>
            <person name="Ke H.-M."/>
            <person name="Monk M."/>
            <person name="Kocsube S."/>
            <person name="Drula E."/>
            <person name="Lipzen A."/>
            <person name="Balint B."/>
            <person name="Henrissat B."/>
            <person name="Andreopoulos B."/>
            <person name="Martin F.M."/>
            <person name="Harder C.B."/>
            <person name="Rigling D."/>
            <person name="Ford K.L."/>
            <person name="Foster G.D."/>
            <person name="Pangilinan J."/>
            <person name="Papanicolaou A."/>
            <person name="Barry K."/>
            <person name="LaButti K."/>
            <person name="Viragh M."/>
            <person name="Koriabine M."/>
            <person name="Yan M."/>
            <person name="Riley R."/>
            <person name="Champramary S."/>
            <person name="Plett K.L."/>
            <person name="Tsai I.J."/>
            <person name="Slot J."/>
            <person name="Sipos G."/>
            <person name="Plett J."/>
            <person name="Nagy L.G."/>
            <person name="Grigoriev I.V."/>
        </authorList>
    </citation>
    <scope>NUCLEOTIDE SEQUENCE</scope>
    <source>
        <strain evidence="1">ICMP 16352</strain>
    </source>
</reference>
<dbReference type="EMBL" id="JAUEPR010000007">
    <property type="protein sequence ID" value="KAK0482757.1"/>
    <property type="molecule type" value="Genomic_DNA"/>
</dbReference>
<dbReference type="Proteomes" id="UP001175227">
    <property type="component" value="Unassembled WGS sequence"/>
</dbReference>
<keyword evidence="2" id="KW-1185">Reference proteome</keyword>
<proteinExistence type="predicted"/>
<accession>A0AA39UB37</accession>
<sequence>MAGDEGARLPQELVDAIIDAVRYALPVSEAFKDLISCSLVSHRFLPRTRYFLFEAISFDSPEEVLSYYNMVLKNPTISSSTRCLVFDTEKLVTDTFGDSFLISVLHLTANIITLLSQLGLYGSLTVGRSDDDGTEALVLFPEKSVFVRSLSVASFQNSQDMIRSILLSPSSPFIFLGLIDTEVAFSRCSCEALSRDGIYSLRDVVSASDSLLLAHINMERAFQRAPPPYLLYLPSLCMLGFILNNANNLGFHPIPVLQ</sequence>
<name>A0AA39UB37_9AGAR</name>